<proteinExistence type="predicted"/>
<comment type="caution">
    <text evidence="2">The sequence shown here is derived from an EMBL/GenBank/DDBJ whole genome shotgun (WGS) entry which is preliminary data.</text>
</comment>
<feature type="transmembrane region" description="Helical" evidence="1">
    <location>
        <begin position="276"/>
        <end position="296"/>
    </location>
</feature>
<keyword evidence="1" id="KW-0472">Membrane</keyword>
<feature type="transmembrane region" description="Helical" evidence="1">
    <location>
        <begin position="137"/>
        <end position="159"/>
    </location>
</feature>
<dbReference type="Pfam" id="PF07690">
    <property type="entry name" value="MFS_1"/>
    <property type="match status" value="1"/>
</dbReference>
<dbReference type="GO" id="GO:0022857">
    <property type="term" value="F:transmembrane transporter activity"/>
    <property type="evidence" value="ECO:0007669"/>
    <property type="project" value="InterPro"/>
</dbReference>
<feature type="transmembrane region" description="Helical" evidence="1">
    <location>
        <begin position="371"/>
        <end position="390"/>
    </location>
</feature>
<evidence type="ECO:0000313" key="3">
    <source>
        <dbReference type="Proteomes" id="UP000231436"/>
    </source>
</evidence>
<feature type="transmembrane region" description="Helical" evidence="1">
    <location>
        <begin position="99"/>
        <end position="116"/>
    </location>
</feature>
<organism evidence="2 3">
    <name type="scientific">Candidatus Uhrbacteria bacterium CG10_big_fil_rev_8_21_14_0_10_48_16</name>
    <dbReference type="NCBI Taxonomy" id="1975038"/>
    <lineage>
        <taxon>Bacteria</taxon>
        <taxon>Candidatus Uhriibacteriota</taxon>
    </lineage>
</organism>
<dbReference type="EMBL" id="PFEU01000007">
    <property type="protein sequence ID" value="PJE77019.1"/>
    <property type="molecule type" value="Genomic_DNA"/>
</dbReference>
<dbReference type="InterPro" id="IPR011701">
    <property type="entry name" value="MFS"/>
</dbReference>
<dbReference type="InterPro" id="IPR036259">
    <property type="entry name" value="MFS_trans_sf"/>
</dbReference>
<evidence type="ECO:0008006" key="4">
    <source>
        <dbReference type="Google" id="ProtNLM"/>
    </source>
</evidence>
<gene>
    <name evidence="2" type="ORF">COV05_01190</name>
</gene>
<evidence type="ECO:0000256" key="1">
    <source>
        <dbReference type="SAM" id="Phobius"/>
    </source>
</evidence>
<sequence>MFKDLAVTQRRLLISFFLFGLASPMVVVYANTFLWRQSEDPIILAIFNIGSYSGIAIGFFLNAYLLRLFESGRLYALGCVLQGIVPMILIALGTQTNTTVLPLGIALGIAQGFFWGNRNALTSKITQGPHRYQFVSLETTLAITAGIISPLLIGWFIVFGERVSSYTIEQAYQITSVVGFILLVLAGSFAWSYTMEPFAPKRFLLRTVSRRWNEQRILELINGIASGVETILPLIIILLFLGQEEAVGTIKAFTSVLSAGVIFSLGKYVKHNHHALLFSFWMAFNLVGSILFAAFYSPESALIFFLLSGLVGSLRWSSFVSVMYEVVDEEIGQNGTHRFLYLLDREFFLNLGRVLGLGLLILLSLASHELLVRYGLLIIVIIQIPTVFLLQHMTKKLHHP</sequence>
<dbReference type="Gene3D" id="1.20.1250.20">
    <property type="entry name" value="MFS general substrate transporter like domains"/>
    <property type="match status" value="1"/>
</dbReference>
<feature type="transmembrane region" description="Helical" evidence="1">
    <location>
        <begin position="220"/>
        <end position="242"/>
    </location>
</feature>
<keyword evidence="1" id="KW-0812">Transmembrane</keyword>
<feature type="transmembrane region" description="Helical" evidence="1">
    <location>
        <begin position="74"/>
        <end position="93"/>
    </location>
</feature>
<accession>A0A2M8LHV3</accession>
<feature type="transmembrane region" description="Helical" evidence="1">
    <location>
        <begin position="347"/>
        <end position="365"/>
    </location>
</feature>
<reference evidence="3" key="1">
    <citation type="submission" date="2017-09" db="EMBL/GenBank/DDBJ databases">
        <title>Depth-based differentiation of microbial function through sediment-hosted aquifers and enrichment of novel symbionts in the deep terrestrial subsurface.</title>
        <authorList>
            <person name="Probst A.J."/>
            <person name="Ladd B."/>
            <person name="Jarett J.K."/>
            <person name="Geller-Mcgrath D.E."/>
            <person name="Sieber C.M.K."/>
            <person name="Emerson J.B."/>
            <person name="Anantharaman K."/>
            <person name="Thomas B.C."/>
            <person name="Malmstrom R."/>
            <person name="Stieglmeier M."/>
            <person name="Klingl A."/>
            <person name="Woyke T."/>
            <person name="Ryan C.M."/>
            <person name="Banfield J.F."/>
        </authorList>
    </citation>
    <scope>NUCLEOTIDE SEQUENCE [LARGE SCALE GENOMIC DNA]</scope>
</reference>
<keyword evidence="1" id="KW-1133">Transmembrane helix</keyword>
<feature type="transmembrane region" description="Helical" evidence="1">
    <location>
        <begin position="12"/>
        <end position="30"/>
    </location>
</feature>
<feature type="transmembrane region" description="Helical" evidence="1">
    <location>
        <begin position="302"/>
        <end position="327"/>
    </location>
</feature>
<name>A0A2M8LHV3_9BACT</name>
<feature type="transmembrane region" description="Helical" evidence="1">
    <location>
        <begin position="248"/>
        <end position="269"/>
    </location>
</feature>
<dbReference type="SUPFAM" id="SSF103473">
    <property type="entry name" value="MFS general substrate transporter"/>
    <property type="match status" value="1"/>
</dbReference>
<dbReference type="AlphaFoldDB" id="A0A2M8LHV3"/>
<feature type="transmembrane region" description="Helical" evidence="1">
    <location>
        <begin position="42"/>
        <end position="62"/>
    </location>
</feature>
<protein>
    <recommendedName>
        <fullName evidence="4">MFS transporter</fullName>
    </recommendedName>
</protein>
<evidence type="ECO:0000313" key="2">
    <source>
        <dbReference type="EMBL" id="PJE77019.1"/>
    </source>
</evidence>
<dbReference type="Proteomes" id="UP000231436">
    <property type="component" value="Unassembled WGS sequence"/>
</dbReference>
<feature type="transmembrane region" description="Helical" evidence="1">
    <location>
        <begin position="171"/>
        <end position="193"/>
    </location>
</feature>